<dbReference type="AlphaFoldDB" id="T1FFN7"/>
<dbReference type="KEGG" id="hro:HELRODRAFT_180275"/>
<dbReference type="EnsemblMetazoa" id="HelroT180275">
    <property type="protein sequence ID" value="HelroP180275"/>
    <property type="gene ID" value="HelroG180275"/>
</dbReference>
<dbReference type="STRING" id="6412.T1FFN7"/>
<dbReference type="PANTHER" id="PTHR33776">
    <property type="entry name" value="ENDO/EXONUCLEASE/PHOSPHATASE DOMAIN-CONTAINING PROTEIN"/>
    <property type="match status" value="1"/>
</dbReference>
<dbReference type="Proteomes" id="UP000015101">
    <property type="component" value="Unassembled WGS sequence"/>
</dbReference>
<dbReference type="GeneID" id="20207636"/>
<dbReference type="InterPro" id="IPR036691">
    <property type="entry name" value="Endo/exonu/phosph_ase_sf"/>
</dbReference>
<evidence type="ECO:0000313" key="2">
    <source>
        <dbReference type="EMBL" id="ESN94106.1"/>
    </source>
</evidence>
<dbReference type="InterPro" id="IPR005135">
    <property type="entry name" value="Endo/exonuclease/phosphatase"/>
</dbReference>
<dbReference type="HOGENOM" id="CLU_021125_0_0_1"/>
<dbReference type="EMBL" id="KB097572">
    <property type="protein sequence ID" value="ESN94106.1"/>
    <property type="molecule type" value="Genomic_DNA"/>
</dbReference>
<dbReference type="Pfam" id="PF03372">
    <property type="entry name" value="Exo_endo_phos"/>
    <property type="match status" value="1"/>
</dbReference>
<reference evidence="2 4" key="2">
    <citation type="journal article" date="2013" name="Nature">
        <title>Insights into bilaterian evolution from three spiralian genomes.</title>
        <authorList>
            <person name="Simakov O."/>
            <person name="Marletaz F."/>
            <person name="Cho S.J."/>
            <person name="Edsinger-Gonzales E."/>
            <person name="Havlak P."/>
            <person name="Hellsten U."/>
            <person name="Kuo D.H."/>
            <person name="Larsson T."/>
            <person name="Lv J."/>
            <person name="Arendt D."/>
            <person name="Savage R."/>
            <person name="Osoegawa K."/>
            <person name="de Jong P."/>
            <person name="Grimwood J."/>
            <person name="Chapman J.A."/>
            <person name="Shapiro H."/>
            <person name="Aerts A."/>
            <person name="Otillar R.P."/>
            <person name="Terry A.Y."/>
            <person name="Boore J.L."/>
            <person name="Grigoriev I.V."/>
            <person name="Lindberg D.R."/>
            <person name="Seaver E.C."/>
            <person name="Weisblat D.A."/>
            <person name="Putnam N.H."/>
            <person name="Rokhsar D.S."/>
        </authorList>
    </citation>
    <scope>NUCLEOTIDE SEQUENCE</scope>
</reference>
<sequence>MASKRLQISELLWFFCENLNIIENEKFKNAVVEFYNSEEISTAKKLLLNELDIIKKDKKEKLSLKQGGNKKVDKVVELVEIFKHIISNDLQQNLPTFVILNPSRVPREGLDILDIIQINNDKMVEKLNELTEMNKLLLSMHNVRLSNEQVSVRDRINKYSLDSTNLINKYPVSNLHEPELEIAKINSVNNNNIAWSDAVQTPSDMLQTYAMVVNRNKNRTKLSTSSVEKNINVVNTVKNPSNENINKMEQSKKPAKRIIGTKIMEHVKLQPDKIIMKKKVFCLSNVKKCHRDDVVEFLQTSGINVITCFPVIKRTDETDPKAINNDEHSTMFRVCVEKKDEGKMKDPEVMLQHIIVREWKFNEKKSLVNKSTELKDYLTSFDFKFDVIAITETWLNKVNEDSIGINGFNFVGKNRSGRHGGGVGLFVKDDIIFKIRNDLMISNELELFAIEVGISSKNNSLIIVTYRPPHYSKKVYMKQLEQVLLAINNEKKLVYLTGDLNIDLLENYESYSSQLQNLLTSYNLKALINKPTRINIQKNSLFDNIFTNASENVTMCYCAQMWMLLSNFSPTFSVWHLKTVVRSAH</sequence>
<dbReference type="CTD" id="20207636"/>
<name>T1FFN7_HELRO</name>
<keyword evidence="4" id="KW-1185">Reference proteome</keyword>
<dbReference type="EMBL" id="AMQM01007140">
    <property type="status" value="NOT_ANNOTATED_CDS"/>
    <property type="molecule type" value="Genomic_DNA"/>
</dbReference>
<protein>
    <recommendedName>
        <fullName evidence="1">Endonuclease/exonuclease/phosphatase domain-containing protein</fullName>
    </recommendedName>
</protein>
<dbReference type="RefSeq" id="XP_009027838.1">
    <property type="nucleotide sequence ID" value="XM_009029590.1"/>
</dbReference>
<evidence type="ECO:0000259" key="1">
    <source>
        <dbReference type="Pfam" id="PF03372"/>
    </source>
</evidence>
<accession>T1FFN7</accession>
<organism evidence="3 4">
    <name type="scientific">Helobdella robusta</name>
    <name type="common">Californian leech</name>
    <dbReference type="NCBI Taxonomy" id="6412"/>
    <lineage>
        <taxon>Eukaryota</taxon>
        <taxon>Metazoa</taxon>
        <taxon>Spiralia</taxon>
        <taxon>Lophotrochozoa</taxon>
        <taxon>Annelida</taxon>
        <taxon>Clitellata</taxon>
        <taxon>Hirudinea</taxon>
        <taxon>Rhynchobdellida</taxon>
        <taxon>Glossiphoniidae</taxon>
        <taxon>Helobdella</taxon>
    </lineage>
</organism>
<reference evidence="3" key="3">
    <citation type="submission" date="2015-06" db="UniProtKB">
        <authorList>
            <consortium name="EnsemblMetazoa"/>
        </authorList>
    </citation>
    <scope>IDENTIFICATION</scope>
</reference>
<feature type="domain" description="Endonuclease/exonuclease/phosphatase" evidence="1">
    <location>
        <begin position="366"/>
        <end position="503"/>
    </location>
</feature>
<dbReference type="InParanoid" id="T1FFN7"/>
<dbReference type="SUPFAM" id="SSF56219">
    <property type="entry name" value="DNase I-like"/>
    <property type="match status" value="1"/>
</dbReference>
<dbReference type="eggNOG" id="ENOG502STZ1">
    <property type="taxonomic scope" value="Eukaryota"/>
</dbReference>
<proteinExistence type="predicted"/>
<dbReference type="PANTHER" id="PTHR33776:SF4">
    <property type="entry name" value="ENDONUCLEASE_EXONUCLEASE_PHOSPHATASE DOMAIN-CONTAINING PROTEIN"/>
    <property type="match status" value="1"/>
</dbReference>
<evidence type="ECO:0000313" key="4">
    <source>
        <dbReference type="Proteomes" id="UP000015101"/>
    </source>
</evidence>
<gene>
    <name evidence="3" type="primary">20207636</name>
    <name evidence="2" type="ORF">HELRODRAFT_180275</name>
</gene>
<reference evidence="4" key="1">
    <citation type="submission" date="2012-12" db="EMBL/GenBank/DDBJ databases">
        <authorList>
            <person name="Hellsten U."/>
            <person name="Grimwood J."/>
            <person name="Chapman J.A."/>
            <person name="Shapiro H."/>
            <person name="Aerts A."/>
            <person name="Otillar R.P."/>
            <person name="Terry A.Y."/>
            <person name="Boore J.L."/>
            <person name="Simakov O."/>
            <person name="Marletaz F."/>
            <person name="Cho S.-J."/>
            <person name="Edsinger-Gonzales E."/>
            <person name="Havlak P."/>
            <person name="Kuo D.-H."/>
            <person name="Larsson T."/>
            <person name="Lv J."/>
            <person name="Arendt D."/>
            <person name="Savage R."/>
            <person name="Osoegawa K."/>
            <person name="de Jong P."/>
            <person name="Lindberg D.R."/>
            <person name="Seaver E.C."/>
            <person name="Weisblat D.A."/>
            <person name="Putnam N.H."/>
            <person name="Grigoriev I.V."/>
            <person name="Rokhsar D.S."/>
        </authorList>
    </citation>
    <scope>NUCLEOTIDE SEQUENCE</scope>
</reference>
<evidence type="ECO:0000313" key="3">
    <source>
        <dbReference type="EnsemblMetazoa" id="HelroP180275"/>
    </source>
</evidence>
<dbReference type="Gene3D" id="3.60.10.10">
    <property type="entry name" value="Endonuclease/exonuclease/phosphatase"/>
    <property type="match status" value="1"/>
</dbReference>
<dbReference type="GO" id="GO:0003824">
    <property type="term" value="F:catalytic activity"/>
    <property type="evidence" value="ECO:0007669"/>
    <property type="project" value="InterPro"/>
</dbReference>